<dbReference type="AlphaFoldDB" id="A0A9J7BM60"/>
<dbReference type="EMBL" id="CP093313">
    <property type="protein sequence ID" value="UWZ81998.1"/>
    <property type="molecule type" value="Genomic_DNA"/>
</dbReference>
<evidence type="ECO:0000313" key="2">
    <source>
        <dbReference type="Proteomes" id="UP001059380"/>
    </source>
</evidence>
<organism evidence="1 2">
    <name type="scientific">Occallatibacter riparius</name>
    <dbReference type="NCBI Taxonomy" id="1002689"/>
    <lineage>
        <taxon>Bacteria</taxon>
        <taxon>Pseudomonadati</taxon>
        <taxon>Acidobacteriota</taxon>
        <taxon>Terriglobia</taxon>
        <taxon>Terriglobales</taxon>
        <taxon>Acidobacteriaceae</taxon>
        <taxon>Occallatibacter</taxon>
    </lineage>
</organism>
<reference evidence="1" key="1">
    <citation type="submission" date="2021-04" db="EMBL/GenBank/DDBJ databases">
        <title>Phylogenetic analysis of Acidobacteriaceae.</title>
        <authorList>
            <person name="Qiu L."/>
            <person name="Zhang Q."/>
        </authorList>
    </citation>
    <scope>NUCLEOTIDE SEQUENCE</scope>
    <source>
        <strain evidence="1">DSM 25168</strain>
    </source>
</reference>
<sequence length="136" mass="14857">MNYELRTAEHAMDANDFRRIALSLEGAEEGSHFGQADFRVGGRIFATLAAEKQGYGNLMLTPEQQAAFVAEAPEMFLAIPGGWGRNGATHVRLAAANEDVLLGALRSAWKLRIEKNQKVGRRSVSVKSANKTKAKK</sequence>
<dbReference type="Proteomes" id="UP001059380">
    <property type="component" value="Chromosome"/>
</dbReference>
<dbReference type="Gene3D" id="3.90.1150.30">
    <property type="match status" value="1"/>
</dbReference>
<evidence type="ECO:0000313" key="1">
    <source>
        <dbReference type="EMBL" id="UWZ81998.1"/>
    </source>
</evidence>
<dbReference type="InterPro" id="IPR038056">
    <property type="entry name" value="YjbR-like_sf"/>
</dbReference>
<gene>
    <name evidence="1" type="ORF">MOP44_15610</name>
</gene>
<dbReference type="Pfam" id="PF04237">
    <property type="entry name" value="YjbR"/>
    <property type="match status" value="1"/>
</dbReference>
<dbReference type="RefSeq" id="WP_260791014.1">
    <property type="nucleotide sequence ID" value="NZ_CP093313.1"/>
</dbReference>
<keyword evidence="1" id="KW-0238">DNA-binding</keyword>
<keyword evidence="2" id="KW-1185">Reference proteome</keyword>
<dbReference type="InterPro" id="IPR058532">
    <property type="entry name" value="YjbR/MT2646/Rv2570-like"/>
</dbReference>
<accession>A0A9J7BM60</accession>
<dbReference type="KEGG" id="orp:MOP44_15610"/>
<proteinExistence type="predicted"/>
<name>A0A9J7BM60_9BACT</name>
<dbReference type="SUPFAM" id="SSF142906">
    <property type="entry name" value="YjbR-like"/>
    <property type="match status" value="1"/>
</dbReference>
<dbReference type="GO" id="GO:0003677">
    <property type="term" value="F:DNA binding"/>
    <property type="evidence" value="ECO:0007669"/>
    <property type="project" value="UniProtKB-KW"/>
</dbReference>
<protein>
    <submittedName>
        <fullName evidence="1">MmcQ/YjbR family DNA-binding protein</fullName>
    </submittedName>
</protein>